<evidence type="ECO:0000256" key="1">
    <source>
        <dbReference type="ARBA" id="ARBA00022676"/>
    </source>
</evidence>
<comment type="caution">
    <text evidence="3">The sequence shown here is derived from an EMBL/GenBank/DDBJ whole genome shotgun (WGS) entry which is preliminary data.</text>
</comment>
<sequence>MLSQPYDHPLWIAAPLCVREACFSLPAVRAIADKRMVTLVCHETQAYFWRAADLGEVRPIGRKADKKAAMAALTGASEILLWEAGLLADATLKAGITKTIGPASPELAKHLTHPIPQAPKPGPMEHAVRRYLRIAAELGADPLDRRFFEPIPRPEGELETVVLSPASPFGSHFEWPLERWSELVAELADLKPWFQILAPDSRVSAWAETQGLPVVPEEQIPATLAGCHVMVAADSPWPHVAAAFGATCAVLYGPGEPVLHRPLGQQHLVIRRKAECSPCFAAKCPMDLRCQNDLQVDRVVEALRGLISA</sequence>
<evidence type="ECO:0000313" key="3">
    <source>
        <dbReference type="EMBL" id="GAA5482110.1"/>
    </source>
</evidence>
<keyword evidence="4" id="KW-1185">Reference proteome</keyword>
<dbReference type="RefSeq" id="WP_353566256.1">
    <property type="nucleotide sequence ID" value="NZ_BAABRI010000006.1"/>
</dbReference>
<proteinExistence type="predicted"/>
<gene>
    <name evidence="3" type="ORF">Hsar01_01326</name>
</gene>
<dbReference type="PANTHER" id="PTHR30160">
    <property type="entry name" value="TETRAACYLDISACCHARIDE 4'-KINASE-RELATED"/>
    <property type="match status" value="1"/>
</dbReference>
<dbReference type="Pfam" id="PF01075">
    <property type="entry name" value="Glyco_transf_9"/>
    <property type="match status" value="1"/>
</dbReference>
<dbReference type="InterPro" id="IPR002201">
    <property type="entry name" value="Glyco_trans_9"/>
</dbReference>
<dbReference type="EMBL" id="BAABRI010000006">
    <property type="protein sequence ID" value="GAA5482110.1"/>
    <property type="molecule type" value="Genomic_DNA"/>
</dbReference>
<organism evidence="3 4">
    <name type="scientific">Haloferula sargassicola</name>
    <dbReference type="NCBI Taxonomy" id="490096"/>
    <lineage>
        <taxon>Bacteria</taxon>
        <taxon>Pseudomonadati</taxon>
        <taxon>Verrucomicrobiota</taxon>
        <taxon>Verrucomicrobiia</taxon>
        <taxon>Verrucomicrobiales</taxon>
        <taxon>Verrucomicrobiaceae</taxon>
        <taxon>Haloferula</taxon>
    </lineage>
</organism>
<dbReference type="Gene3D" id="3.40.50.2000">
    <property type="entry name" value="Glycogen Phosphorylase B"/>
    <property type="match status" value="1"/>
</dbReference>
<protein>
    <submittedName>
        <fullName evidence="3">Uncharacterized protein</fullName>
    </submittedName>
</protein>
<evidence type="ECO:0000256" key="2">
    <source>
        <dbReference type="ARBA" id="ARBA00022679"/>
    </source>
</evidence>
<dbReference type="SUPFAM" id="SSF53756">
    <property type="entry name" value="UDP-Glycosyltransferase/glycogen phosphorylase"/>
    <property type="match status" value="1"/>
</dbReference>
<dbReference type="InterPro" id="IPR051199">
    <property type="entry name" value="LPS_LOS_Heptosyltrfase"/>
</dbReference>
<keyword evidence="1" id="KW-0328">Glycosyltransferase</keyword>
<dbReference type="Proteomes" id="UP001476282">
    <property type="component" value="Unassembled WGS sequence"/>
</dbReference>
<keyword evidence="2" id="KW-0808">Transferase</keyword>
<name>A0ABP9ULJ0_9BACT</name>
<evidence type="ECO:0000313" key="4">
    <source>
        <dbReference type="Proteomes" id="UP001476282"/>
    </source>
</evidence>
<reference evidence="3 4" key="1">
    <citation type="submission" date="2024-02" db="EMBL/GenBank/DDBJ databases">
        <title>Haloferula sargassicola NBRC 104335.</title>
        <authorList>
            <person name="Ichikawa N."/>
            <person name="Katano-Makiyama Y."/>
            <person name="Hidaka K."/>
        </authorList>
    </citation>
    <scope>NUCLEOTIDE SEQUENCE [LARGE SCALE GENOMIC DNA]</scope>
    <source>
        <strain evidence="3 4">NBRC 104335</strain>
    </source>
</reference>
<accession>A0ABP9ULJ0</accession>